<dbReference type="STRING" id="1909395.BKM31_26505"/>
<keyword evidence="1" id="KW-0472">Membrane</keyword>
<keyword evidence="1" id="KW-0812">Transmembrane</keyword>
<dbReference type="EMBL" id="CP017717">
    <property type="protein sequence ID" value="AQZ64537.1"/>
    <property type="molecule type" value="Genomic_DNA"/>
</dbReference>
<evidence type="ECO:0000313" key="2">
    <source>
        <dbReference type="EMBL" id="AQZ64537.1"/>
    </source>
</evidence>
<feature type="transmembrane region" description="Helical" evidence="1">
    <location>
        <begin position="155"/>
        <end position="176"/>
    </location>
</feature>
<dbReference type="RefSeq" id="WP_080040783.1">
    <property type="nucleotide sequence ID" value="NZ_CP017717.1"/>
</dbReference>
<dbReference type="KEGG" id="noa:BKM31_26505"/>
<evidence type="ECO:0000256" key="1">
    <source>
        <dbReference type="SAM" id="Phobius"/>
    </source>
</evidence>
<feature type="transmembrane region" description="Helical" evidence="1">
    <location>
        <begin position="21"/>
        <end position="42"/>
    </location>
</feature>
<keyword evidence="3" id="KW-1185">Reference proteome</keyword>
<dbReference type="Proteomes" id="UP000190797">
    <property type="component" value="Chromosome"/>
</dbReference>
<feature type="transmembrane region" description="Helical" evidence="1">
    <location>
        <begin position="130"/>
        <end position="148"/>
    </location>
</feature>
<feature type="transmembrane region" description="Helical" evidence="1">
    <location>
        <begin position="76"/>
        <end position="95"/>
    </location>
</feature>
<organism evidence="2 3">
    <name type="scientific">[Actinomadura] parvosata subsp. kistnae</name>
    <dbReference type="NCBI Taxonomy" id="1909395"/>
    <lineage>
        <taxon>Bacteria</taxon>
        <taxon>Bacillati</taxon>
        <taxon>Actinomycetota</taxon>
        <taxon>Actinomycetes</taxon>
        <taxon>Streptosporangiales</taxon>
        <taxon>Streptosporangiaceae</taxon>
        <taxon>Nonomuraea</taxon>
    </lineage>
</organism>
<evidence type="ECO:0000313" key="3">
    <source>
        <dbReference type="Proteomes" id="UP000190797"/>
    </source>
</evidence>
<dbReference type="OrthoDB" id="4350047at2"/>
<reference evidence="3" key="1">
    <citation type="journal article" date="2017" name="Med. Chem. Commun.">
        <title>Nonomuraea sp. ATCC 55076 harbours the largest actinomycete chromosome to date and the kistamicin biosynthetic gene cluster.</title>
        <authorList>
            <person name="Nazari B."/>
            <person name="Forneris C.C."/>
            <person name="Gibson M.I."/>
            <person name="Moon K."/>
            <person name="Schramma K.R."/>
            <person name="Seyedsayamdost M.R."/>
        </authorList>
    </citation>
    <scope>NUCLEOTIDE SEQUENCE [LARGE SCALE GENOMIC DNA]</scope>
    <source>
        <strain evidence="3">ATCC 55076</strain>
    </source>
</reference>
<accession>A0A1V0A2X1</accession>
<proteinExistence type="predicted"/>
<sequence>MSENPSGPSAPARTAATIDPIALSTFLLTSSATVIIYVGWVYTDSYLELFQLDASAIGYRLDEYALRGLNLFRPEVLPWLVVLPLVVLAAGLRCDVALRRRLLGGAGSGATALGLLLAAVALAGGSVNTILILLLIAGGLPLLVALFRERPLGRVAFIMAAGVAILCLLWSAALFAQLRGAEAARAFAESLPRRTQVSIFAKDQLALNAVGVTRTDLPKGMYRYRYDGLRLLLSRESRHYLVPAMTYEQWRRGLGRVVLLSESESVRIELLPGVRSG</sequence>
<feature type="transmembrane region" description="Helical" evidence="1">
    <location>
        <begin position="102"/>
        <end position="124"/>
    </location>
</feature>
<protein>
    <submittedName>
        <fullName evidence="2">Uncharacterized protein</fullName>
    </submittedName>
</protein>
<name>A0A1V0A2X1_9ACTN</name>
<gene>
    <name evidence="2" type="ORF">BKM31_26505</name>
</gene>
<dbReference type="AlphaFoldDB" id="A0A1V0A2X1"/>
<keyword evidence="1" id="KW-1133">Transmembrane helix</keyword>